<dbReference type="PANTHER" id="PTHR42735:SF6">
    <property type="entry name" value="SPHINGOSINE-1-PHOSPHATE LYASE 1"/>
    <property type="match status" value="1"/>
</dbReference>
<dbReference type="InterPro" id="IPR015422">
    <property type="entry name" value="PyrdxlP-dep_Trfase_small"/>
</dbReference>
<evidence type="ECO:0000256" key="2">
    <source>
        <dbReference type="ARBA" id="ARBA00022898"/>
    </source>
</evidence>
<gene>
    <name evidence="7" type="ORF">SAMN02745126_05170</name>
</gene>
<name>A0A1T4SVF7_9HYPH</name>
<dbReference type="GO" id="GO:0016830">
    <property type="term" value="F:carbon-carbon lyase activity"/>
    <property type="evidence" value="ECO:0007669"/>
    <property type="project" value="InterPro"/>
</dbReference>
<evidence type="ECO:0000256" key="4">
    <source>
        <dbReference type="ARBA" id="ARBA00038302"/>
    </source>
</evidence>
<dbReference type="Gene3D" id="6.10.140.2150">
    <property type="match status" value="1"/>
</dbReference>
<dbReference type="Proteomes" id="UP000190092">
    <property type="component" value="Unassembled WGS sequence"/>
</dbReference>
<dbReference type="Pfam" id="PF00282">
    <property type="entry name" value="Pyridoxal_deC"/>
    <property type="match status" value="1"/>
</dbReference>
<dbReference type="InterPro" id="IPR015424">
    <property type="entry name" value="PyrdxlP-dep_Trfase"/>
</dbReference>
<evidence type="ECO:0000256" key="5">
    <source>
        <dbReference type="PIRSR" id="PIRSR602129-50"/>
    </source>
</evidence>
<dbReference type="InterPro" id="IPR050477">
    <property type="entry name" value="GrpII_AminoAcid_Decarb"/>
</dbReference>
<reference evidence="8" key="1">
    <citation type="submission" date="2017-02" db="EMBL/GenBank/DDBJ databases">
        <authorList>
            <person name="Varghese N."/>
            <person name="Submissions S."/>
        </authorList>
    </citation>
    <scope>NUCLEOTIDE SEQUENCE [LARGE SCALE GENOMIC DNA]</scope>
    <source>
        <strain evidence="8">ATCC 27094</strain>
    </source>
</reference>
<sequence>MRTLMPDNGMAAEEVLAALSALKHKDCDWKNGRSPAYAFNPVDEIYELGRAAFLEYFSENALGMHRAFPSVKQLETEVIDMALGLFNAPPKAVGFTTTGGTESIIQAVQACRDLARATRKTSARRSNIVAAESVHPAFDKAGRLMDIDVRRLAVGADFRADPAALRAAIDDDTIMVVGSAPCFPYGVVDPIAEIAAIARERDVWMHVDACVGGYIAPFARMLGRPVPAFDFAIDGVCSLSADLHKFGLCPKPASTVFYRSAEQARFHPFEFSGWPNGRFYTTTIVGTRPAGGVAAAWAVFRHLGVTGYKRIAEDLLTHVDAYRAGIAAIPGLKVVGDPHLSIVAFGSHEIDIFRVAEVMAEKGWLPGLLQKPKAIHRMVSRLHVPVMDEYLSDLRAAVQRVRQSTPAASTLKAIY</sequence>
<proteinExistence type="inferred from homology"/>
<dbReference type="GO" id="GO:0030170">
    <property type="term" value="F:pyridoxal phosphate binding"/>
    <property type="evidence" value="ECO:0007669"/>
    <property type="project" value="InterPro"/>
</dbReference>
<dbReference type="EMBL" id="FUWJ01000010">
    <property type="protein sequence ID" value="SKA32136.1"/>
    <property type="molecule type" value="Genomic_DNA"/>
</dbReference>
<protein>
    <submittedName>
        <fullName evidence="7">Glutamate or tyrosine decarboxylase</fullName>
    </submittedName>
</protein>
<dbReference type="OrthoDB" id="9803665at2"/>
<dbReference type="PANTHER" id="PTHR42735">
    <property type="match status" value="1"/>
</dbReference>
<keyword evidence="8" id="KW-1185">Reference proteome</keyword>
<dbReference type="RefSeq" id="WP_085936908.1">
    <property type="nucleotide sequence ID" value="NZ_FUWJ01000010.1"/>
</dbReference>
<evidence type="ECO:0000313" key="7">
    <source>
        <dbReference type="EMBL" id="SKA32136.1"/>
    </source>
</evidence>
<dbReference type="SUPFAM" id="SSF53383">
    <property type="entry name" value="PLP-dependent transferases"/>
    <property type="match status" value="1"/>
</dbReference>
<dbReference type="STRING" id="225324.SAMN02745126_05170"/>
<evidence type="ECO:0000256" key="6">
    <source>
        <dbReference type="RuleBase" id="RU000382"/>
    </source>
</evidence>
<comment type="cofactor">
    <cofactor evidence="1 5 6">
        <name>pyridoxal 5'-phosphate</name>
        <dbReference type="ChEBI" id="CHEBI:597326"/>
    </cofactor>
</comment>
<organism evidence="7 8">
    <name type="scientific">Enhydrobacter aerosaccus</name>
    <dbReference type="NCBI Taxonomy" id="225324"/>
    <lineage>
        <taxon>Bacteria</taxon>
        <taxon>Pseudomonadati</taxon>
        <taxon>Pseudomonadota</taxon>
        <taxon>Alphaproteobacteria</taxon>
        <taxon>Hyphomicrobiales</taxon>
        <taxon>Enhydrobacter</taxon>
    </lineage>
</organism>
<evidence type="ECO:0000256" key="3">
    <source>
        <dbReference type="ARBA" id="ARBA00023239"/>
    </source>
</evidence>
<feature type="modified residue" description="N6-(pyridoxal phosphate)lysine" evidence="5">
    <location>
        <position position="245"/>
    </location>
</feature>
<evidence type="ECO:0000313" key="8">
    <source>
        <dbReference type="Proteomes" id="UP000190092"/>
    </source>
</evidence>
<dbReference type="InterPro" id="IPR002129">
    <property type="entry name" value="PyrdxlP-dep_de-COase"/>
</dbReference>
<dbReference type="Gene3D" id="3.40.640.10">
    <property type="entry name" value="Type I PLP-dependent aspartate aminotransferase-like (Major domain)"/>
    <property type="match status" value="1"/>
</dbReference>
<dbReference type="GO" id="GO:0019752">
    <property type="term" value="P:carboxylic acid metabolic process"/>
    <property type="evidence" value="ECO:0007669"/>
    <property type="project" value="InterPro"/>
</dbReference>
<dbReference type="AlphaFoldDB" id="A0A1T4SVF7"/>
<keyword evidence="3 6" id="KW-0456">Lyase</keyword>
<dbReference type="InterPro" id="IPR015421">
    <property type="entry name" value="PyrdxlP-dep_Trfase_major"/>
</dbReference>
<accession>A0A1T4SVF7</accession>
<keyword evidence="2 5" id="KW-0663">Pyridoxal phosphate</keyword>
<comment type="similarity">
    <text evidence="4">Belongs to the group II decarboxylase family. Sphingosine-1-phosphate lyase subfamily.</text>
</comment>
<dbReference type="Gene3D" id="3.90.1150.10">
    <property type="entry name" value="Aspartate Aminotransferase, domain 1"/>
    <property type="match status" value="1"/>
</dbReference>
<evidence type="ECO:0000256" key="1">
    <source>
        <dbReference type="ARBA" id="ARBA00001933"/>
    </source>
</evidence>